<organism evidence="5 6">
    <name type="scientific">Ziziphus jujuba var. spinosa</name>
    <dbReference type="NCBI Taxonomy" id="714518"/>
    <lineage>
        <taxon>Eukaryota</taxon>
        <taxon>Viridiplantae</taxon>
        <taxon>Streptophyta</taxon>
        <taxon>Embryophyta</taxon>
        <taxon>Tracheophyta</taxon>
        <taxon>Spermatophyta</taxon>
        <taxon>Magnoliopsida</taxon>
        <taxon>eudicotyledons</taxon>
        <taxon>Gunneridae</taxon>
        <taxon>Pentapetalae</taxon>
        <taxon>rosids</taxon>
        <taxon>fabids</taxon>
        <taxon>Rosales</taxon>
        <taxon>Rhamnaceae</taxon>
        <taxon>Paliureae</taxon>
        <taxon>Ziziphus</taxon>
    </lineage>
</organism>
<feature type="domain" description="SHSP" evidence="4">
    <location>
        <begin position="1"/>
        <end position="92"/>
    </location>
</feature>
<dbReference type="Gene3D" id="2.60.40.790">
    <property type="match status" value="1"/>
</dbReference>
<sequence>MKPKKEDEQLEEENENQWMVKSLVENQDKRKRSRLRQRMEYSGGKFVRKYWVLENANMDGVKAAMENGVLTVTIPKLKVKKSDVKAIPMSGCRYINYALL</sequence>
<evidence type="ECO:0000259" key="4">
    <source>
        <dbReference type="PROSITE" id="PS01031"/>
    </source>
</evidence>
<proteinExistence type="inferred from homology"/>
<name>A0A978VU42_ZIZJJ</name>
<evidence type="ECO:0000256" key="1">
    <source>
        <dbReference type="ARBA" id="ARBA00023016"/>
    </source>
</evidence>
<dbReference type="InterPro" id="IPR031107">
    <property type="entry name" value="Small_HSP"/>
</dbReference>
<dbReference type="InterPro" id="IPR002068">
    <property type="entry name" value="A-crystallin/Hsp20_dom"/>
</dbReference>
<protein>
    <recommendedName>
        <fullName evidence="4">SHSP domain-containing protein</fullName>
    </recommendedName>
</protein>
<reference evidence="5" key="1">
    <citation type="journal article" date="2021" name="Front. Plant Sci.">
        <title>Chromosome-Scale Genome Assembly for Chinese Sour Jujube and Insights Into Its Genome Evolution and Domestication Signature.</title>
        <authorList>
            <person name="Shen L.-Y."/>
            <person name="Luo H."/>
            <person name="Wang X.-L."/>
            <person name="Wang X.-M."/>
            <person name="Qiu X.-J."/>
            <person name="Liu H."/>
            <person name="Zhou S.-S."/>
            <person name="Jia K.-H."/>
            <person name="Nie S."/>
            <person name="Bao Y.-T."/>
            <person name="Zhang R.-G."/>
            <person name="Yun Q.-Z."/>
            <person name="Chai Y.-H."/>
            <person name="Lu J.-Y."/>
            <person name="Li Y."/>
            <person name="Zhao S.-W."/>
            <person name="Mao J.-F."/>
            <person name="Jia S.-G."/>
            <person name="Mao Y.-M."/>
        </authorList>
    </citation>
    <scope>NUCLEOTIDE SEQUENCE</scope>
    <source>
        <strain evidence="5">AT0</strain>
        <tissue evidence="5">Leaf</tissue>
    </source>
</reference>
<evidence type="ECO:0000256" key="3">
    <source>
        <dbReference type="RuleBase" id="RU003616"/>
    </source>
</evidence>
<dbReference type="SUPFAM" id="SSF49764">
    <property type="entry name" value="HSP20-like chaperones"/>
    <property type="match status" value="1"/>
</dbReference>
<accession>A0A978VU42</accession>
<comment type="similarity">
    <text evidence="2 3">Belongs to the small heat shock protein (HSP20) family.</text>
</comment>
<dbReference type="Proteomes" id="UP000813462">
    <property type="component" value="Unassembled WGS sequence"/>
</dbReference>
<evidence type="ECO:0000313" key="6">
    <source>
        <dbReference type="Proteomes" id="UP000813462"/>
    </source>
</evidence>
<dbReference type="PROSITE" id="PS01031">
    <property type="entry name" value="SHSP"/>
    <property type="match status" value="1"/>
</dbReference>
<dbReference type="InterPro" id="IPR008978">
    <property type="entry name" value="HSP20-like_chaperone"/>
</dbReference>
<dbReference type="Pfam" id="PF00011">
    <property type="entry name" value="HSP20"/>
    <property type="match status" value="1"/>
</dbReference>
<evidence type="ECO:0000313" key="5">
    <source>
        <dbReference type="EMBL" id="KAH7542337.1"/>
    </source>
</evidence>
<gene>
    <name evidence="5" type="ORF">FEM48_Zijuj02G0062800</name>
</gene>
<dbReference type="PANTHER" id="PTHR11527">
    <property type="entry name" value="HEAT-SHOCK PROTEIN 20 FAMILY MEMBER"/>
    <property type="match status" value="1"/>
</dbReference>
<dbReference type="AlphaFoldDB" id="A0A978VU42"/>
<keyword evidence="1" id="KW-0346">Stress response</keyword>
<comment type="caution">
    <text evidence="5">The sequence shown here is derived from an EMBL/GenBank/DDBJ whole genome shotgun (WGS) entry which is preliminary data.</text>
</comment>
<dbReference type="EMBL" id="JAEACU010000002">
    <property type="protein sequence ID" value="KAH7542337.1"/>
    <property type="molecule type" value="Genomic_DNA"/>
</dbReference>
<evidence type="ECO:0000256" key="2">
    <source>
        <dbReference type="PROSITE-ProRule" id="PRU00285"/>
    </source>
</evidence>